<evidence type="ECO:0000313" key="3">
    <source>
        <dbReference type="Proteomes" id="UP000095453"/>
    </source>
</evidence>
<dbReference type="Pfam" id="PF13701">
    <property type="entry name" value="DDE_Tnp_1_4"/>
    <property type="match status" value="1"/>
</dbReference>
<dbReference type="Proteomes" id="UP000095453">
    <property type="component" value="Unassembled WGS sequence"/>
</dbReference>
<organism evidence="2 3">
    <name type="scientific">Roseburia inulinivorans</name>
    <dbReference type="NCBI Taxonomy" id="360807"/>
    <lineage>
        <taxon>Bacteria</taxon>
        <taxon>Bacillati</taxon>
        <taxon>Bacillota</taxon>
        <taxon>Clostridia</taxon>
        <taxon>Lachnospirales</taxon>
        <taxon>Lachnospiraceae</taxon>
        <taxon>Roseburia</taxon>
    </lineage>
</organism>
<proteinExistence type="predicted"/>
<evidence type="ECO:0000313" key="2">
    <source>
        <dbReference type="EMBL" id="CUN31442.1"/>
    </source>
</evidence>
<accession>A0A173VW03</accession>
<dbReference type="InterPro" id="IPR025668">
    <property type="entry name" value="Tnp_DDE_dom"/>
</dbReference>
<dbReference type="EMBL" id="CYXX01000054">
    <property type="protein sequence ID" value="CUN31442.1"/>
    <property type="molecule type" value="Genomic_DNA"/>
</dbReference>
<gene>
    <name evidence="2" type="ORF">ERS852444_03603</name>
</gene>
<sequence length="150" mass="17222">MIYMIIGDYFEDDASDELTNDPVFKSVLEKDALASQPTVSRFFNRMDEDTLNQFLAITRVLRMRIYSIQMPQAVILDLDSTLLDAYGRQEGRAFNFHCQSNGYHPLVCYDGSIPKLVLNNYSLKILYTYFSLKSFQRVLTNILSCSSPSC</sequence>
<feature type="domain" description="Transposase DDE" evidence="1">
    <location>
        <begin position="2"/>
        <end position="117"/>
    </location>
</feature>
<dbReference type="AlphaFoldDB" id="A0A173VW03"/>
<protein>
    <recommendedName>
        <fullName evidence="1">Transposase DDE domain-containing protein</fullName>
    </recommendedName>
</protein>
<name>A0A173VW03_9FIRM</name>
<evidence type="ECO:0000259" key="1">
    <source>
        <dbReference type="Pfam" id="PF13701"/>
    </source>
</evidence>
<reference evidence="2 3" key="1">
    <citation type="submission" date="2015-09" db="EMBL/GenBank/DDBJ databases">
        <authorList>
            <consortium name="Pathogen Informatics"/>
        </authorList>
    </citation>
    <scope>NUCLEOTIDE SEQUENCE [LARGE SCALE GENOMIC DNA]</scope>
    <source>
        <strain evidence="2 3">2789STDY5608887</strain>
    </source>
</reference>